<keyword evidence="3 11" id="KW-0210">Decarboxylase</keyword>
<feature type="chain" id="PRO_5043072595" description="Phosphatidylserine decarboxylase alpha chain" evidence="11">
    <location>
        <begin position="260"/>
        <end position="301"/>
    </location>
</feature>
<reference evidence="12 13" key="1">
    <citation type="submission" date="2018-06" db="EMBL/GenBank/DDBJ databases">
        <authorList>
            <consortium name="Pathogen Informatics"/>
            <person name="Doyle S."/>
        </authorList>
    </citation>
    <scope>NUCLEOTIDE SEQUENCE [LARGE SCALE GENOMIC DNA]</scope>
    <source>
        <strain evidence="12 13">NCTC12112</strain>
    </source>
</reference>
<comment type="cofactor">
    <cofactor evidence="11">
        <name>pyruvate</name>
        <dbReference type="ChEBI" id="CHEBI:15361"/>
    </cofactor>
    <text evidence="11">Binds 1 pyruvoyl group covalently per subunit.</text>
</comment>
<dbReference type="KEGG" id="ful:C4N20_10495"/>
<accession>A0AAX2JB24</accession>
<evidence type="ECO:0000256" key="1">
    <source>
        <dbReference type="ARBA" id="ARBA00005189"/>
    </source>
</evidence>
<dbReference type="NCBIfam" id="TIGR00163">
    <property type="entry name" value="PS_decarb"/>
    <property type="match status" value="1"/>
</dbReference>
<keyword evidence="6 11" id="KW-0865">Zymogen</keyword>
<dbReference type="EC" id="4.1.1.65" evidence="11"/>
<dbReference type="GO" id="GO:0004609">
    <property type="term" value="F:phosphatidylserine decarboxylase activity"/>
    <property type="evidence" value="ECO:0007669"/>
    <property type="project" value="UniProtKB-UniRule"/>
</dbReference>
<dbReference type="HAMAP" id="MF_00663">
    <property type="entry name" value="PS_decarb_PSD_B_type2"/>
    <property type="match status" value="1"/>
</dbReference>
<comment type="subunit">
    <text evidence="11">Heterodimer of a large membrane-associated beta subunit and a small pyruvoyl-containing alpha subunit.</text>
</comment>
<gene>
    <name evidence="11 12" type="primary">psd</name>
    <name evidence="12" type="ORF">NCTC12112_00654</name>
</gene>
<feature type="active site" description="Charge relay system; for autoendoproteolytic cleavage activity" evidence="11">
    <location>
        <position position="117"/>
    </location>
</feature>
<dbReference type="InterPro" id="IPR033179">
    <property type="entry name" value="PSD_type2_pro"/>
</dbReference>
<dbReference type="RefSeq" id="WP_005976107.1">
    <property type="nucleotide sequence ID" value="NZ_CABKNW010000001.1"/>
</dbReference>
<evidence type="ECO:0000256" key="2">
    <source>
        <dbReference type="ARBA" id="ARBA00022516"/>
    </source>
</evidence>
<keyword evidence="2 11" id="KW-0444">Lipid biosynthesis</keyword>
<dbReference type="AlphaFoldDB" id="A0AAX2JB24"/>
<evidence type="ECO:0000256" key="8">
    <source>
        <dbReference type="ARBA" id="ARBA00023239"/>
    </source>
</evidence>
<dbReference type="InterPro" id="IPR003817">
    <property type="entry name" value="PS_Dcarbxylase"/>
</dbReference>
<keyword evidence="7 11" id="KW-0594">Phospholipid biosynthesis</keyword>
<evidence type="ECO:0000256" key="4">
    <source>
        <dbReference type="ARBA" id="ARBA00023098"/>
    </source>
</evidence>
<dbReference type="GO" id="GO:0005886">
    <property type="term" value="C:plasma membrane"/>
    <property type="evidence" value="ECO:0007669"/>
    <property type="project" value="UniProtKB-SubCell"/>
</dbReference>
<protein>
    <recommendedName>
        <fullName evidence="11">Phosphatidylserine decarboxylase proenzyme</fullName>
        <ecNumber evidence="11">4.1.1.65</ecNumber>
    </recommendedName>
    <component>
        <recommendedName>
            <fullName evidence="11">Phosphatidylserine decarboxylase alpha chain</fullName>
        </recommendedName>
    </component>
    <component>
        <recommendedName>
            <fullName evidence="11">Phosphatidylserine decarboxylase beta chain</fullName>
        </recommendedName>
    </component>
</protein>
<feature type="modified residue" description="Pyruvic acid (Ser); by autocatalysis" evidence="11">
    <location>
        <position position="260"/>
    </location>
</feature>
<dbReference type="PANTHER" id="PTHR10067">
    <property type="entry name" value="PHOSPHATIDYLSERINE DECARBOXYLASE"/>
    <property type="match status" value="1"/>
</dbReference>
<dbReference type="Pfam" id="PF02666">
    <property type="entry name" value="PS_Dcarbxylase"/>
    <property type="match status" value="1"/>
</dbReference>
<comment type="subcellular location">
    <subcellularLocation>
        <location evidence="11">Cell membrane</location>
        <topology evidence="11">Peripheral membrane protein</topology>
    </subcellularLocation>
</comment>
<comment type="function">
    <text evidence="11">Catalyzes the formation of phosphatidylethanolamine (PtdEtn) from phosphatidylserine (PtdSer).</text>
</comment>
<comment type="PTM">
    <text evidence="11">Is synthesized initially as an inactive proenzyme. Formation of the active enzyme involves a self-maturation process in which the active site pyruvoyl group is generated from an internal serine residue via an autocatalytic post-translational modification. Two non-identical subunits are generated from the proenzyme in this reaction, and the pyruvate is formed at the N-terminus of the alpha chain, which is derived from the carboxyl end of the proenzyme. The autoendoproteolytic cleavage occurs by a canonical serine protease mechanism, in which the side chain hydroxyl group of the serine supplies its oxygen atom to form the C-terminus of the beta chain, while the remainder of the serine residue undergoes an oxidative deamination to produce ammonia and the pyruvoyl prosthetic group on the alpha chain. During this reaction, the Ser that is part of the protease active site of the proenzyme becomes the pyruvoyl prosthetic group, which constitutes an essential element of the active site of the mature decarboxylase.</text>
</comment>
<keyword evidence="4 11" id="KW-0443">Lipid metabolism</keyword>
<feature type="active site" description="Charge relay system; for autoendoproteolytic cleavage activity" evidence="11">
    <location>
        <position position="260"/>
    </location>
</feature>
<organism evidence="12 13">
    <name type="scientific">Fusobacterium ulcerans</name>
    <dbReference type="NCBI Taxonomy" id="861"/>
    <lineage>
        <taxon>Bacteria</taxon>
        <taxon>Fusobacteriati</taxon>
        <taxon>Fusobacteriota</taxon>
        <taxon>Fusobacteriia</taxon>
        <taxon>Fusobacteriales</taxon>
        <taxon>Fusobacteriaceae</taxon>
        <taxon>Fusobacterium</taxon>
    </lineage>
</organism>
<dbReference type="Proteomes" id="UP000249008">
    <property type="component" value="Chromosome 1"/>
</dbReference>
<evidence type="ECO:0000256" key="6">
    <source>
        <dbReference type="ARBA" id="ARBA00023145"/>
    </source>
</evidence>
<comment type="pathway">
    <text evidence="1">Lipid metabolism.</text>
</comment>
<comment type="pathway">
    <text evidence="11">Phospholipid metabolism; phosphatidylethanolamine biosynthesis; phosphatidylethanolamine from CDP-diacylglycerol: step 2/2.</text>
</comment>
<keyword evidence="9 11" id="KW-1208">Phospholipid metabolism</keyword>
<feature type="active site" description="Schiff-base intermediate with substrate; via pyruvic acid; for decarboxylase activity" evidence="11">
    <location>
        <position position="260"/>
    </location>
</feature>
<evidence type="ECO:0000256" key="5">
    <source>
        <dbReference type="ARBA" id="ARBA00023136"/>
    </source>
</evidence>
<dbReference type="PANTHER" id="PTHR10067:SF17">
    <property type="entry name" value="PHOSPHATIDYLSERINE DECARBOXYLASE PROENZYME 2"/>
    <property type="match status" value="1"/>
</dbReference>
<name>A0AAX2JB24_9FUSO</name>
<evidence type="ECO:0000256" key="7">
    <source>
        <dbReference type="ARBA" id="ARBA00023209"/>
    </source>
</evidence>
<dbReference type="NCBIfam" id="NF001941">
    <property type="entry name" value="PRK00723.1"/>
    <property type="match status" value="1"/>
</dbReference>
<keyword evidence="10 11" id="KW-0670">Pyruvate</keyword>
<dbReference type="GeneID" id="78455242"/>
<keyword evidence="5 11" id="KW-0472">Membrane</keyword>
<feature type="site" description="Cleavage (non-hydrolytic); by autocatalysis" evidence="11">
    <location>
        <begin position="259"/>
        <end position="260"/>
    </location>
</feature>
<dbReference type="EMBL" id="LS483487">
    <property type="protein sequence ID" value="SQJ00343.1"/>
    <property type="molecule type" value="Genomic_DNA"/>
</dbReference>
<evidence type="ECO:0000256" key="10">
    <source>
        <dbReference type="ARBA" id="ARBA00023317"/>
    </source>
</evidence>
<comment type="catalytic activity">
    <reaction evidence="11">
        <text>a 1,2-diacyl-sn-glycero-3-phospho-L-serine + H(+) = a 1,2-diacyl-sn-glycero-3-phosphoethanolamine + CO2</text>
        <dbReference type="Rhea" id="RHEA:20828"/>
        <dbReference type="ChEBI" id="CHEBI:15378"/>
        <dbReference type="ChEBI" id="CHEBI:16526"/>
        <dbReference type="ChEBI" id="CHEBI:57262"/>
        <dbReference type="ChEBI" id="CHEBI:64612"/>
        <dbReference type="EC" id="4.1.1.65"/>
    </reaction>
</comment>
<evidence type="ECO:0000313" key="12">
    <source>
        <dbReference type="EMBL" id="SQJ00343.1"/>
    </source>
</evidence>
<feature type="chain" id="PRO_5043072596" description="Phosphatidylserine decarboxylase beta chain" evidence="11">
    <location>
        <begin position="1"/>
        <end position="259"/>
    </location>
</feature>
<evidence type="ECO:0000313" key="13">
    <source>
        <dbReference type="Proteomes" id="UP000249008"/>
    </source>
</evidence>
<keyword evidence="8 11" id="KW-0456">Lyase</keyword>
<sequence>MEFSKIRYIERKTGETLIEKVPGEKYLKFLYYNPLGELPLNMIVRKKFLTEYYGKKMDSRESCKKIPAFIEEAGINIEEAKKSVEEFTSFNDFFYRELKDGRRPVNQNENVLVSPADGKIMVFDNLSEKDNLFVKGDKFTLEEFFGSRELAKKYEGGVFLIVRLAPVDYHRFHFPSDGKISKSQLIDGYYYSVSTLAIKKNFRIFCENKREYSILETEKFGDIAMFEVGATMVGGIKQTYTPDSSVKKGEEKGYFFFGGSTCILVFEKDKVQIDKDLLENTKNGIETKVYMGEQIGISNKR</sequence>
<dbReference type="GO" id="GO:0006646">
    <property type="term" value="P:phosphatidylethanolamine biosynthetic process"/>
    <property type="evidence" value="ECO:0007669"/>
    <property type="project" value="UniProtKB-UniRule"/>
</dbReference>
<proteinExistence type="inferred from homology"/>
<dbReference type="InterPro" id="IPR033177">
    <property type="entry name" value="PSD-B"/>
</dbReference>
<evidence type="ECO:0000256" key="11">
    <source>
        <dbReference type="HAMAP-Rule" id="MF_00663"/>
    </source>
</evidence>
<feature type="active site" description="Charge relay system; for autoendoproteolytic cleavage activity" evidence="11">
    <location>
        <position position="173"/>
    </location>
</feature>
<evidence type="ECO:0000256" key="3">
    <source>
        <dbReference type="ARBA" id="ARBA00022793"/>
    </source>
</evidence>
<evidence type="ECO:0000256" key="9">
    <source>
        <dbReference type="ARBA" id="ARBA00023264"/>
    </source>
</evidence>
<keyword evidence="11" id="KW-1003">Cell membrane</keyword>
<comment type="similarity">
    <text evidence="11">Belongs to the phosphatidylserine decarboxylase family. PSD-B subfamily. Prokaryotic type II sub-subfamily.</text>
</comment>